<proteinExistence type="predicted"/>
<sequence>MKLTMPTVVCASLAFLCFFCSGTTAEAGGHGRYCPTDYVSYGMNPPTERDDCDYKCAGYGHKGWYQRNFGSNYSYACFPANDHAVCSPLGHCYTRHYGRWVR</sequence>
<evidence type="ECO:0000313" key="2">
    <source>
        <dbReference type="EMBL" id="SFH99578.1"/>
    </source>
</evidence>
<protein>
    <recommendedName>
        <fullName evidence="4">Secreted protein</fullName>
    </recommendedName>
</protein>
<dbReference type="EMBL" id="FOQD01000004">
    <property type="protein sequence ID" value="SFH99578.1"/>
    <property type="molecule type" value="Genomic_DNA"/>
</dbReference>
<dbReference type="RefSeq" id="WP_139228318.1">
    <property type="nucleotide sequence ID" value="NZ_FOQD01000004.1"/>
</dbReference>
<evidence type="ECO:0000256" key="1">
    <source>
        <dbReference type="SAM" id="SignalP"/>
    </source>
</evidence>
<gene>
    <name evidence="2" type="ORF">SAMN05421753_104268</name>
</gene>
<evidence type="ECO:0008006" key="4">
    <source>
        <dbReference type="Google" id="ProtNLM"/>
    </source>
</evidence>
<dbReference type="AlphaFoldDB" id="A0A1I3EL25"/>
<dbReference type="Proteomes" id="UP000199518">
    <property type="component" value="Unassembled WGS sequence"/>
</dbReference>
<feature type="signal peptide" evidence="1">
    <location>
        <begin position="1"/>
        <end position="25"/>
    </location>
</feature>
<keyword evidence="3" id="KW-1185">Reference proteome</keyword>
<keyword evidence="1" id="KW-0732">Signal</keyword>
<accession>A0A1I3EL25</accession>
<feature type="chain" id="PRO_5011790469" description="Secreted protein" evidence="1">
    <location>
        <begin position="26"/>
        <end position="102"/>
    </location>
</feature>
<dbReference type="OrthoDB" id="9961404at2"/>
<organism evidence="2 3">
    <name type="scientific">Planctomicrobium piriforme</name>
    <dbReference type="NCBI Taxonomy" id="1576369"/>
    <lineage>
        <taxon>Bacteria</taxon>
        <taxon>Pseudomonadati</taxon>
        <taxon>Planctomycetota</taxon>
        <taxon>Planctomycetia</taxon>
        <taxon>Planctomycetales</taxon>
        <taxon>Planctomycetaceae</taxon>
        <taxon>Planctomicrobium</taxon>
    </lineage>
</organism>
<reference evidence="3" key="1">
    <citation type="submission" date="2016-10" db="EMBL/GenBank/DDBJ databases">
        <authorList>
            <person name="Varghese N."/>
            <person name="Submissions S."/>
        </authorList>
    </citation>
    <scope>NUCLEOTIDE SEQUENCE [LARGE SCALE GENOMIC DNA]</scope>
    <source>
        <strain evidence="3">DSM 26348</strain>
    </source>
</reference>
<name>A0A1I3EL25_9PLAN</name>
<evidence type="ECO:0000313" key="3">
    <source>
        <dbReference type="Proteomes" id="UP000199518"/>
    </source>
</evidence>